<proteinExistence type="predicted"/>
<organism evidence="1">
    <name type="scientific">Rhizophora mucronata</name>
    <name type="common">Asiatic mangrove</name>
    <dbReference type="NCBI Taxonomy" id="61149"/>
    <lineage>
        <taxon>Eukaryota</taxon>
        <taxon>Viridiplantae</taxon>
        <taxon>Streptophyta</taxon>
        <taxon>Embryophyta</taxon>
        <taxon>Tracheophyta</taxon>
        <taxon>Spermatophyta</taxon>
        <taxon>Magnoliopsida</taxon>
        <taxon>eudicotyledons</taxon>
        <taxon>Gunneridae</taxon>
        <taxon>Pentapetalae</taxon>
        <taxon>rosids</taxon>
        <taxon>fabids</taxon>
        <taxon>Malpighiales</taxon>
        <taxon>Rhizophoraceae</taxon>
        <taxon>Rhizophora</taxon>
    </lineage>
</organism>
<sequence>MHFNPLQEMQDSLSISTVPRIYIQTYYWASPYYFL</sequence>
<dbReference type="AlphaFoldDB" id="A0A2P2QCS4"/>
<reference evidence="1" key="1">
    <citation type="submission" date="2018-02" db="EMBL/GenBank/DDBJ databases">
        <title>Rhizophora mucronata_Transcriptome.</title>
        <authorList>
            <person name="Meera S.P."/>
            <person name="Sreeshan A."/>
            <person name="Augustine A."/>
        </authorList>
    </citation>
    <scope>NUCLEOTIDE SEQUENCE</scope>
    <source>
        <tissue evidence="1">Leaf</tissue>
    </source>
</reference>
<name>A0A2P2QCS4_RHIMU</name>
<evidence type="ECO:0000313" key="1">
    <source>
        <dbReference type="EMBL" id="MBX64792.1"/>
    </source>
</evidence>
<accession>A0A2P2QCS4</accession>
<dbReference type="EMBL" id="GGEC01084308">
    <property type="protein sequence ID" value="MBX64792.1"/>
    <property type="molecule type" value="Transcribed_RNA"/>
</dbReference>
<protein>
    <submittedName>
        <fullName evidence="1">Uncharacterized protein</fullName>
    </submittedName>
</protein>